<keyword evidence="2" id="KW-1185">Reference proteome</keyword>
<organism evidence="1 2">
    <name type="scientific">Allocoleopsis franciscana PCC 7113</name>
    <dbReference type="NCBI Taxonomy" id="1173027"/>
    <lineage>
        <taxon>Bacteria</taxon>
        <taxon>Bacillati</taxon>
        <taxon>Cyanobacteriota</taxon>
        <taxon>Cyanophyceae</taxon>
        <taxon>Coleofasciculales</taxon>
        <taxon>Coleofasciculaceae</taxon>
        <taxon>Allocoleopsis</taxon>
        <taxon>Allocoleopsis franciscana</taxon>
    </lineage>
</organism>
<evidence type="ECO:0000313" key="2">
    <source>
        <dbReference type="Proteomes" id="UP000010471"/>
    </source>
</evidence>
<dbReference type="HOGENOM" id="CLU_3330235_0_0_3"/>
<proteinExistence type="predicted"/>
<evidence type="ECO:0000313" key="1">
    <source>
        <dbReference type="EMBL" id="AFZ21738.1"/>
    </source>
</evidence>
<sequence length="38" mass="4287">MSAEGAVVCTEGVRLKNQIHNLTFKLKDCTSSRYRTDN</sequence>
<dbReference type="KEGG" id="mic:Mic7113_6146"/>
<protein>
    <submittedName>
        <fullName evidence="1">Uncharacterized protein</fullName>
    </submittedName>
</protein>
<name>K9WNH5_9CYAN</name>
<reference evidence="1 2" key="1">
    <citation type="submission" date="2012-06" db="EMBL/GenBank/DDBJ databases">
        <title>Finished chromosome of genome of Microcoleus sp. PCC 7113.</title>
        <authorList>
            <consortium name="US DOE Joint Genome Institute"/>
            <person name="Gugger M."/>
            <person name="Coursin T."/>
            <person name="Rippka R."/>
            <person name="Tandeau De Marsac N."/>
            <person name="Huntemann M."/>
            <person name="Wei C.-L."/>
            <person name="Han J."/>
            <person name="Detter J.C."/>
            <person name="Han C."/>
            <person name="Tapia R."/>
            <person name="Chen A."/>
            <person name="Kyrpides N."/>
            <person name="Mavromatis K."/>
            <person name="Markowitz V."/>
            <person name="Szeto E."/>
            <person name="Ivanova N."/>
            <person name="Pagani I."/>
            <person name="Pati A."/>
            <person name="Goodwin L."/>
            <person name="Nordberg H.P."/>
            <person name="Cantor M.N."/>
            <person name="Hua S.X."/>
            <person name="Woyke T."/>
            <person name="Kerfeld C.A."/>
        </authorList>
    </citation>
    <scope>NUCLEOTIDE SEQUENCE [LARGE SCALE GENOMIC DNA]</scope>
    <source>
        <strain evidence="1 2">PCC 7113</strain>
    </source>
</reference>
<dbReference type="AlphaFoldDB" id="K9WNH5"/>
<accession>K9WNH5</accession>
<dbReference type="EMBL" id="CP003630">
    <property type="protein sequence ID" value="AFZ21738.1"/>
    <property type="molecule type" value="Genomic_DNA"/>
</dbReference>
<gene>
    <name evidence="1" type="ORF">Mic7113_6146</name>
</gene>
<dbReference type="Proteomes" id="UP000010471">
    <property type="component" value="Chromosome"/>
</dbReference>